<sequence length="85" mass="8415">MSNQKRAIAVLTLAAAALAMGGPAEAAATAVHEGPAKDKSVGTALGETLADPGTTSKHVIKGTKQGLAIAKAGFEATQGSMMPRN</sequence>
<dbReference type="RefSeq" id="WP_055536114.1">
    <property type="nucleotide sequence ID" value="NZ_CP023695.1"/>
</dbReference>
<dbReference type="EMBL" id="CP023695">
    <property type="protein sequence ID" value="QEV21727.1"/>
    <property type="molecule type" value="Genomic_DNA"/>
</dbReference>
<evidence type="ECO:0008006" key="4">
    <source>
        <dbReference type="Google" id="ProtNLM"/>
    </source>
</evidence>
<dbReference type="KEGG" id="salw:CP975_33180"/>
<proteinExistence type="predicted"/>
<dbReference type="Proteomes" id="UP000326553">
    <property type="component" value="Chromosome"/>
</dbReference>
<name>A0A5J6HXK3_STRAD</name>
<evidence type="ECO:0000313" key="3">
    <source>
        <dbReference type="Proteomes" id="UP000326553"/>
    </source>
</evidence>
<feature type="signal peptide" evidence="1">
    <location>
        <begin position="1"/>
        <end position="26"/>
    </location>
</feature>
<evidence type="ECO:0000256" key="1">
    <source>
        <dbReference type="SAM" id="SignalP"/>
    </source>
</evidence>
<keyword evidence="3" id="KW-1185">Reference proteome</keyword>
<organism evidence="2 3">
    <name type="scientific">Streptomyces alboniger</name>
    <dbReference type="NCBI Taxonomy" id="132473"/>
    <lineage>
        <taxon>Bacteria</taxon>
        <taxon>Bacillati</taxon>
        <taxon>Actinomycetota</taxon>
        <taxon>Actinomycetes</taxon>
        <taxon>Kitasatosporales</taxon>
        <taxon>Streptomycetaceae</taxon>
        <taxon>Streptomyces</taxon>
        <taxon>Streptomyces aurantiacus group</taxon>
    </lineage>
</organism>
<keyword evidence="1" id="KW-0732">Signal</keyword>
<feature type="chain" id="PRO_5023892235" description="ATP-binding protein" evidence="1">
    <location>
        <begin position="27"/>
        <end position="85"/>
    </location>
</feature>
<evidence type="ECO:0000313" key="2">
    <source>
        <dbReference type="EMBL" id="QEV21727.1"/>
    </source>
</evidence>
<dbReference type="AlphaFoldDB" id="A0A5J6HXK3"/>
<accession>A0A5J6HXK3</accession>
<protein>
    <recommendedName>
        <fullName evidence="4">ATP-binding protein</fullName>
    </recommendedName>
</protein>
<reference evidence="2 3" key="1">
    <citation type="submission" date="2017-09" db="EMBL/GenBank/DDBJ databases">
        <authorList>
            <person name="Lee N."/>
            <person name="Cho B.-K."/>
        </authorList>
    </citation>
    <scope>NUCLEOTIDE SEQUENCE [LARGE SCALE GENOMIC DNA]</scope>
    <source>
        <strain evidence="2 3">ATCC 12461</strain>
    </source>
</reference>
<gene>
    <name evidence="2" type="ORF">CP975_33180</name>
</gene>